<reference evidence="2" key="1">
    <citation type="submission" date="2023-03" db="EMBL/GenBank/DDBJ databases">
        <title>Massive genome expansion in bonnet fungi (Mycena s.s.) driven by repeated elements and novel gene families across ecological guilds.</title>
        <authorList>
            <consortium name="Lawrence Berkeley National Laboratory"/>
            <person name="Harder C.B."/>
            <person name="Miyauchi S."/>
            <person name="Viragh M."/>
            <person name="Kuo A."/>
            <person name="Thoen E."/>
            <person name="Andreopoulos B."/>
            <person name="Lu D."/>
            <person name="Skrede I."/>
            <person name="Drula E."/>
            <person name="Henrissat B."/>
            <person name="Morin E."/>
            <person name="Kohler A."/>
            <person name="Barry K."/>
            <person name="LaButti K."/>
            <person name="Morin E."/>
            <person name="Salamov A."/>
            <person name="Lipzen A."/>
            <person name="Mereny Z."/>
            <person name="Hegedus B."/>
            <person name="Baldrian P."/>
            <person name="Stursova M."/>
            <person name="Weitz H."/>
            <person name="Taylor A."/>
            <person name="Grigoriev I.V."/>
            <person name="Nagy L.G."/>
            <person name="Martin F."/>
            <person name="Kauserud H."/>
        </authorList>
    </citation>
    <scope>NUCLEOTIDE SEQUENCE</scope>
    <source>
        <strain evidence="2">CBHHK200</strain>
    </source>
</reference>
<evidence type="ECO:0000256" key="1">
    <source>
        <dbReference type="SAM" id="SignalP"/>
    </source>
</evidence>
<dbReference type="InterPro" id="IPR017946">
    <property type="entry name" value="PLC-like_Pdiesterase_TIM-brl"/>
</dbReference>
<dbReference type="PANTHER" id="PTHR13593">
    <property type="match status" value="1"/>
</dbReference>
<dbReference type="InterPro" id="IPR051057">
    <property type="entry name" value="PI-PLC_domain"/>
</dbReference>
<gene>
    <name evidence="2" type="ORF">C8F04DRAFT_1079070</name>
</gene>
<name>A0AAD6XAP4_9AGAR</name>
<keyword evidence="1" id="KW-0732">Signal</keyword>
<organism evidence="2 3">
    <name type="scientific">Mycena alexandri</name>
    <dbReference type="NCBI Taxonomy" id="1745969"/>
    <lineage>
        <taxon>Eukaryota</taxon>
        <taxon>Fungi</taxon>
        <taxon>Dikarya</taxon>
        <taxon>Basidiomycota</taxon>
        <taxon>Agaricomycotina</taxon>
        <taxon>Agaricomycetes</taxon>
        <taxon>Agaricomycetidae</taxon>
        <taxon>Agaricales</taxon>
        <taxon>Marasmiineae</taxon>
        <taxon>Mycenaceae</taxon>
        <taxon>Mycena</taxon>
    </lineage>
</organism>
<dbReference type="PROSITE" id="PS50007">
    <property type="entry name" value="PIPLC_X_DOMAIN"/>
    <property type="match status" value="1"/>
</dbReference>
<sequence length="334" mass="35941">MRASLFFLALSTAVSAIPVKRAQPVAWMQANIGLLGSRPLRHIAIPGSHDAGMSQINGGTAFSDAANTQTQTLSINGQLNAGSRYFDIRPVIADGLYSTGHYSDVTAIDSWQGSNGQSIASVISDINAFTSTNNELIIINLSHAYDTDAGNSNYPIFTQAQWEALFTQLEGINHLYVAPNPTTVDLTTLTLSTFIANSPAVVVIVQPDNSVNLGAFAQKGFYQYSQLNAYNEYSDTATLSTMESDQLAKLAAQRTTPDQSYFLLSWTLTQDTLQVLGLGDSIIQLANTADPTLYTALPPKLSASTYPNILYIDNFQNDGKAVALAMTINTNYAS</sequence>
<dbReference type="Proteomes" id="UP001218188">
    <property type="component" value="Unassembled WGS sequence"/>
</dbReference>
<dbReference type="GO" id="GO:0006629">
    <property type="term" value="P:lipid metabolic process"/>
    <property type="evidence" value="ECO:0007669"/>
    <property type="project" value="InterPro"/>
</dbReference>
<dbReference type="PANTHER" id="PTHR13593:SF143">
    <property type="entry name" value="PHOSPHATIDYLINOSITOL-SPECIFIC PHOSPHOLIPASE C X DOMAIN-CONTAINING PROTEIN"/>
    <property type="match status" value="1"/>
</dbReference>
<evidence type="ECO:0000313" key="3">
    <source>
        <dbReference type="Proteomes" id="UP001218188"/>
    </source>
</evidence>
<dbReference type="GO" id="GO:0008081">
    <property type="term" value="F:phosphoric diester hydrolase activity"/>
    <property type="evidence" value="ECO:0007669"/>
    <property type="project" value="InterPro"/>
</dbReference>
<keyword evidence="3" id="KW-1185">Reference proteome</keyword>
<accession>A0AAD6XAP4</accession>
<dbReference type="EMBL" id="JARJCM010000016">
    <property type="protein sequence ID" value="KAJ7041510.1"/>
    <property type="molecule type" value="Genomic_DNA"/>
</dbReference>
<protein>
    <submittedName>
        <fullName evidence="2">PLC-like phosphodiesterase</fullName>
    </submittedName>
</protein>
<proteinExistence type="predicted"/>
<dbReference type="AlphaFoldDB" id="A0AAD6XAP4"/>
<feature type="chain" id="PRO_5042095208" evidence="1">
    <location>
        <begin position="17"/>
        <end position="334"/>
    </location>
</feature>
<dbReference type="Gene3D" id="3.20.20.190">
    <property type="entry name" value="Phosphatidylinositol (PI) phosphodiesterase"/>
    <property type="match status" value="1"/>
</dbReference>
<dbReference type="SUPFAM" id="SSF51695">
    <property type="entry name" value="PLC-like phosphodiesterases"/>
    <property type="match status" value="1"/>
</dbReference>
<feature type="signal peptide" evidence="1">
    <location>
        <begin position="1"/>
        <end position="16"/>
    </location>
</feature>
<comment type="caution">
    <text evidence="2">The sequence shown here is derived from an EMBL/GenBank/DDBJ whole genome shotgun (WGS) entry which is preliminary data.</text>
</comment>
<evidence type="ECO:0000313" key="2">
    <source>
        <dbReference type="EMBL" id="KAJ7041510.1"/>
    </source>
</evidence>